<dbReference type="AlphaFoldDB" id="A0A3E2HC95"/>
<dbReference type="InterPro" id="IPR012340">
    <property type="entry name" value="NA-bd_OB-fold"/>
</dbReference>
<feature type="domain" description="Telomeric single stranded DNA binding POT1/Cdc13" evidence="10">
    <location>
        <begin position="32"/>
        <end position="172"/>
    </location>
</feature>
<dbReference type="PANTHER" id="PTHR14513:SF0">
    <property type="entry name" value="PROTECTION OF TELOMERES PROTEIN 1"/>
    <property type="match status" value="1"/>
</dbReference>
<feature type="region of interest" description="Disordered" evidence="9">
    <location>
        <begin position="1"/>
        <end position="21"/>
    </location>
</feature>
<comment type="caution">
    <text evidence="11">The sequence shown here is derived from an EMBL/GenBank/DDBJ whole genome shotgun (WGS) entry which is preliminary data.</text>
</comment>
<protein>
    <recommendedName>
        <fullName evidence="4">Protection of telomeres protein 1</fullName>
    </recommendedName>
</protein>
<evidence type="ECO:0000256" key="8">
    <source>
        <dbReference type="ARBA" id="ARBA00023242"/>
    </source>
</evidence>
<evidence type="ECO:0000256" key="7">
    <source>
        <dbReference type="ARBA" id="ARBA00023125"/>
    </source>
</evidence>
<evidence type="ECO:0000259" key="10">
    <source>
        <dbReference type="SMART" id="SM00976"/>
    </source>
</evidence>
<dbReference type="Gene3D" id="2.40.50.140">
    <property type="entry name" value="Nucleic acid-binding proteins"/>
    <property type="match status" value="2"/>
</dbReference>
<keyword evidence="7" id="KW-0238">DNA-binding</keyword>
<evidence type="ECO:0000256" key="3">
    <source>
        <dbReference type="ARBA" id="ARBA00008442"/>
    </source>
</evidence>
<dbReference type="GO" id="GO:0010521">
    <property type="term" value="F:telomerase inhibitor activity"/>
    <property type="evidence" value="ECO:0007669"/>
    <property type="project" value="TreeGrafter"/>
</dbReference>
<evidence type="ECO:0000313" key="11">
    <source>
        <dbReference type="EMBL" id="RFU30763.1"/>
    </source>
</evidence>
<dbReference type="GO" id="GO:0000783">
    <property type="term" value="C:nuclear telomere cap complex"/>
    <property type="evidence" value="ECO:0007669"/>
    <property type="project" value="TreeGrafter"/>
</dbReference>
<comment type="subcellular location">
    <subcellularLocation>
        <location evidence="2">Chromosome</location>
        <location evidence="2">Telomere</location>
    </subcellularLocation>
    <subcellularLocation>
        <location evidence="1">Nucleus</location>
    </subcellularLocation>
</comment>
<dbReference type="GO" id="GO:0098505">
    <property type="term" value="F:G-rich strand telomeric DNA binding"/>
    <property type="evidence" value="ECO:0007669"/>
    <property type="project" value="TreeGrafter"/>
</dbReference>
<dbReference type="OrthoDB" id="2186770at2759"/>
<dbReference type="InterPro" id="IPR028389">
    <property type="entry name" value="POT1"/>
</dbReference>
<feature type="non-terminal residue" evidence="11">
    <location>
        <position position="751"/>
    </location>
</feature>
<proteinExistence type="inferred from homology"/>
<dbReference type="Pfam" id="PF16686">
    <property type="entry name" value="POT1PC"/>
    <property type="match status" value="1"/>
</dbReference>
<keyword evidence="8" id="KW-0539">Nucleus</keyword>
<dbReference type="SUPFAM" id="SSF50249">
    <property type="entry name" value="Nucleic acid-binding proteins"/>
    <property type="match status" value="2"/>
</dbReference>
<dbReference type="InterPro" id="IPR032042">
    <property type="entry name" value="POT1PC"/>
</dbReference>
<evidence type="ECO:0000256" key="6">
    <source>
        <dbReference type="ARBA" id="ARBA00022895"/>
    </source>
</evidence>
<evidence type="ECO:0000256" key="2">
    <source>
        <dbReference type="ARBA" id="ARBA00004574"/>
    </source>
</evidence>
<feature type="region of interest" description="Disordered" evidence="9">
    <location>
        <begin position="609"/>
        <end position="670"/>
    </location>
</feature>
<dbReference type="EMBL" id="NCSJ02000092">
    <property type="protein sequence ID" value="RFU30763.1"/>
    <property type="molecule type" value="Genomic_DNA"/>
</dbReference>
<evidence type="ECO:0000256" key="4">
    <source>
        <dbReference type="ARBA" id="ARBA00015253"/>
    </source>
</evidence>
<dbReference type="GO" id="GO:0016233">
    <property type="term" value="P:telomere capping"/>
    <property type="evidence" value="ECO:0007669"/>
    <property type="project" value="TreeGrafter"/>
</dbReference>
<feature type="non-terminal residue" evidence="11">
    <location>
        <position position="1"/>
    </location>
</feature>
<keyword evidence="6" id="KW-0779">Telomere</keyword>
<evidence type="ECO:0000256" key="5">
    <source>
        <dbReference type="ARBA" id="ARBA00022454"/>
    </source>
</evidence>
<dbReference type="PANTHER" id="PTHR14513">
    <property type="entry name" value="PROTECTION OF TELOMERES 1"/>
    <property type="match status" value="1"/>
</dbReference>
<reference evidence="11 12" key="1">
    <citation type="submission" date="2018-05" db="EMBL/GenBank/DDBJ databases">
        <title>Draft genome sequence of Scytalidium lignicola DSM 105466, a ubiquitous saprotrophic fungus.</title>
        <authorList>
            <person name="Buettner E."/>
            <person name="Gebauer A.M."/>
            <person name="Hofrichter M."/>
            <person name="Liers C."/>
            <person name="Kellner H."/>
        </authorList>
    </citation>
    <scope>NUCLEOTIDE SEQUENCE [LARGE SCALE GENOMIC DNA]</scope>
    <source>
        <strain evidence="11 12">DSM 105466</strain>
    </source>
</reference>
<comment type="similarity">
    <text evidence="3">Belongs to the telombin family.</text>
</comment>
<dbReference type="GO" id="GO:0032210">
    <property type="term" value="P:regulation of telomere maintenance via telomerase"/>
    <property type="evidence" value="ECO:0007669"/>
    <property type="project" value="TreeGrafter"/>
</dbReference>
<dbReference type="InterPro" id="IPR011564">
    <property type="entry name" value="Telomer_end-bd_POT1/Cdc13"/>
</dbReference>
<evidence type="ECO:0000256" key="1">
    <source>
        <dbReference type="ARBA" id="ARBA00004123"/>
    </source>
</evidence>
<gene>
    <name evidence="11" type="ORF">B7463_g5584</name>
</gene>
<evidence type="ECO:0000256" key="9">
    <source>
        <dbReference type="SAM" id="MobiDB-lite"/>
    </source>
</evidence>
<keyword evidence="5" id="KW-0158">Chromosome</keyword>
<organism evidence="11 12">
    <name type="scientific">Scytalidium lignicola</name>
    <name type="common">Hyphomycete</name>
    <dbReference type="NCBI Taxonomy" id="5539"/>
    <lineage>
        <taxon>Eukaryota</taxon>
        <taxon>Fungi</taxon>
        <taxon>Dikarya</taxon>
        <taxon>Ascomycota</taxon>
        <taxon>Pezizomycotina</taxon>
        <taxon>Leotiomycetes</taxon>
        <taxon>Leotiomycetes incertae sedis</taxon>
        <taxon>Scytalidium</taxon>
    </lineage>
</organism>
<accession>A0A3E2HC95</accession>
<keyword evidence="12" id="KW-1185">Reference proteome</keyword>
<feature type="compositionally biased region" description="Low complexity" evidence="9">
    <location>
        <begin position="609"/>
        <end position="632"/>
    </location>
</feature>
<dbReference type="Pfam" id="PF02765">
    <property type="entry name" value="POT1"/>
    <property type="match status" value="1"/>
</dbReference>
<name>A0A3E2HC95_SCYLI</name>
<dbReference type="FunFam" id="2.40.50.140:FF:000303">
    <property type="entry name" value="Protection of telomeres protein 1"/>
    <property type="match status" value="1"/>
</dbReference>
<sequence length="751" mass="84721">MSKMAGPVLDDSSQVLASQRPLPPDFESIEDILNMPSARLKSGPLVNIIGFVKDYQPPIQSRGTDFKCTVEIKDKSTEYATCGIKIHIFLPEDMMPKFSGTVGDALLIRKAKTQMWSGIVSLVSNRATEFHVIPASKIPRSISEVRVNLWKSSPQKGRCPTSFETEYVIWAHAFKENMDLPSAETFQERSIHAMNVKEKFSLLKDVKSDSFHNIIGEVVKVFDTTGESVTVYLSDYTANSYFYNYSWPGVETGPAGRDGDQYAYASKTRKKTPKDWPGPFGKLTIQLTLWDGHAAFVREKVKIGQWVSLKNVQFKFGAVGCLEGYLRGDLYASEGKIQVAIMQRREGDDEDEEYTKDYTRWKEGIRRKYEWEEKYKRQKRELLDQAAGGFNEKRKLEGTEKTGSKKRRKELREAAFAKAAAAANKAKEIDLNINVRCGHPDISVSTLEEILAPQMLSSASKTEEVRISPFTVAKYRANVRVVDYFPDYIEDFTVSHRVSDYDMLSDYSGGEDTDPEEDMRNFKSGKGFCDRVWEWRFALQVEDAHKKNQDEDGKEKQKMWLMVDNQAAQMLLGLEDDATNLRTNPGVLSKLKEQLFKLWGSLEEQKSSSLQQKSKSSNLLNPPTQQPPSQSSYLDSPASSPPRPKPGAQPNLYSSDAEDNPPPVKSSVLAERDVNVITMSNTNIKTTEFLAQQSETPDTDKAGPPAVRNRPFTCCIQQYGIKVDESDVKKADAGPGKRWERRFGIFGTTIL</sequence>
<evidence type="ECO:0000313" key="12">
    <source>
        <dbReference type="Proteomes" id="UP000258309"/>
    </source>
</evidence>
<dbReference type="OMA" id="WEPHASF"/>
<dbReference type="Proteomes" id="UP000258309">
    <property type="component" value="Unassembled WGS sequence"/>
</dbReference>
<dbReference type="STRING" id="5539.A0A3E2HC95"/>
<dbReference type="SMART" id="SM00976">
    <property type="entry name" value="Telo_bind"/>
    <property type="match status" value="1"/>
</dbReference>